<dbReference type="InterPro" id="IPR002822">
    <property type="entry name" value="Ni_insertion"/>
</dbReference>
<accession>A0A9D1J309</accession>
<reference evidence="2" key="2">
    <citation type="journal article" date="2021" name="PeerJ">
        <title>Extensive microbial diversity within the chicken gut microbiome revealed by metagenomics and culture.</title>
        <authorList>
            <person name="Gilroy R."/>
            <person name="Ravi A."/>
            <person name="Getino M."/>
            <person name="Pursley I."/>
            <person name="Horton D.L."/>
            <person name="Alikhan N.F."/>
            <person name="Baker D."/>
            <person name="Gharbi K."/>
            <person name="Hall N."/>
            <person name="Watson M."/>
            <person name="Adriaenssens E.M."/>
            <person name="Foster-Nyarko E."/>
            <person name="Jarju S."/>
            <person name="Secka A."/>
            <person name="Antonio M."/>
            <person name="Oren A."/>
            <person name="Chaudhuri R.R."/>
            <person name="La Ragione R."/>
            <person name="Hildebrand F."/>
            <person name="Pallen M.J."/>
        </authorList>
    </citation>
    <scope>NUCLEOTIDE SEQUENCE</scope>
    <source>
        <strain evidence="2">CHK184-20233</strain>
    </source>
</reference>
<dbReference type="PANTHER" id="PTHR36566:SF1">
    <property type="entry name" value="PYRIDINIUM-3,5-BISTHIOCARBOXYLIC ACID MONONUCLEOTIDE NICKEL INSERTION PROTEIN"/>
    <property type="match status" value="1"/>
</dbReference>
<organism evidence="2 3">
    <name type="scientific">Candidatus Onthousia excrementipullorum</name>
    <dbReference type="NCBI Taxonomy" id="2840884"/>
    <lineage>
        <taxon>Bacteria</taxon>
        <taxon>Bacillati</taxon>
        <taxon>Bacillota</taxon>
        <taxon>Bacilli</taxon>
        <taxon>Candidatus Onthousia</taxon>
    </lineage>
</organism>
<evidence type="ECO:0000256" key="1">
    <source>
        <dbReference type="ARBA" id="ARBA00022596"/>
    </source>
</evidence>
<name>A0A9D1J309_9FIRM</name>
<keyword evidence="1" id="KW-0533">Nickel</keyword>
<dbReference type="PANTHER" id="PTHR36566">
    <property type="entry name" value="NICKEL INSERTION PROTEIN-RELATED"/>
    <property type="match status" value="1"/>
</dbReference>
<evidence type="ECO:0000313" key="2">
    <source>
        <dbReference type="EMBL" id="HIR58825.1"/>
    </source>
</evidence>
<comment type="caution">
    <text evidence="2">The sequence shown here is derived from an EMBL/GenBank/DDBJ whole genome shotgun (WGS) entry which is preliminary data.</text>
</comment>
<dbReference type="EMBL" id="DVHC01000024">
    <property type="protein sequence ID" value="HIR58825.1"/>
    <property type="molecule type" value="Genomic_DNA"/>
</dbReference>
<dbReference type="AlphaFoldDB" id="A0A9D1J309"/>
<dbReference type="Pfam" id="PF01969">
    <property type="entry name" value="Ni_insertion"/>
    <property type="match status" value="1"/>
</dbReference>
<gene>
    <name evidence="2" type="ORF">IAB38_02135</name>
</gene>
<evidence type="ECO:0000313" key="3">
    <source>
        <dbReference type="Proteomes" id="UP000824232"/>
    </source>
</evidence>
<proteinExistence type="predicted"/>
<dbReference type="Proteomes" id="UP000824232">
    <property type="component" value="Unassembled WGS sequence"/>
</dbReference>
<protein>
    <submittedName>
        <fullName evidence="2">LarC family nickel insertion protein</fullName>
    </submittedName>
</protein>
<reference evidence="2" key="1">
    <citation type="submission" date="2020-10" db="EMBL/GenBank/DDBJ databases">
        <authorList>
            <person name="Gilroy R."/>
        </authorList>
    </citation>
    <scope>NUCLEOTIDE SEQUENCE</scope>
    <source>
        <strain evidence="2">CHK184-20233</strain>
    </source>
</reference>
<sequence>MLKDLYLECYSGISGDMTVAALLDLGADLNKLKTTLKELKIDDEFEIKVSKVLKSGIEANDFDVILKHKHEHNHDHHHHHEHRNLDDVYKIIDRLSDEKVKKLAKDIFKVVAVAEAKAHGKSIEEVHFHEVGAVDSIIDIVSVAFSIVNLGIENVYVSTLYEGRGFVHCAHGDMPVPVPAVLNIVSDYGLDIKITDREGEIITPTGAAIVATLKNKEELPEKYKIKKVGLGAGKRYPDRPSMVRAMLIEED</sequence>